<keyword evidence="1" id="KW-0732">Signal</keyword>
<sequence length="318" mass="35971">MSVMALFACIINTSAVLVNTFDLMRNTPEISMHAAWQLLLVQVWSYGALLERSAATPWFTSNMLQAGFALSDLLELQGAAASVDVKTIGLLRDVSSEAKEVIREYQRYQSRVGSAIDRSIYANNHAIRSLRASSTLRQRLWISACTHLPTLLRLPLCRTGNPDELSTFHRVQDAALTGARALEEHATQLQLQLQHLRNSSSLIQLSPPSPFQAEALSETMWDFLLKSLTPEVAAKFRHRHPHLHDLRLLVSQAIDDFGGIALIIQDWKRRSRSIDPHRPITGFERLPTRAETLDYLFDVKDRLISAQKRASRHRNLSY</sequence>
<dbReference type="EMBL" id="KV419420">
    <property type="protein sequence ID" value="KZS90577.1"/>
    <property type="molecule type" value="Genomic_DNA"/>
</dbReference>
<reference evidence="2 3" key="1">
    <citation type="journal article" date="2016" name="Mol. Biol. Evol.">
        <title>Comparative Genomics of Early-Diverging Mushroom-Forming Fungi Provides Insights into the Origins of Lignocellulose Decay Capabilities.</title>
        <authorList>
            <person name="Nagy L.G."/>
            <person name="Riley R."/>
            <person name="Tritt A."/>
            <person name="Adam C."/>
            <person name="Daum C."/>
            <person name="Floudas D."/>
            <person name="Sun H."/>
            <person name="Yadav J.S."/>
            <person name="Pangilinan J."/>
            <person name="Larsson K.H."/>
            <person name="Matsuura K."/>
            <person name="Barry K."/>
            <person name="Labutti K."/>
            <person name="Kuo R."/>
            <person name="Ohm R.A."/>
            <person name="Bhattacharya S.S."/>
            <person name="Shirouzu T."/>
            <person name="Yoshinaga Y."/>
            <person name="Martin F.M."/>
            <person name="Grigoriev I.V."/>
            <person name="Hibbett D.S."/>
        </authorList>
    </citation>
    <scope>NUCLEOTIDE SEQUENCE [LARGE SCALE GENOMIC DNA]</scope>
    <source>
        <strain evidence="2 3">HHB9708</strain>
    </source>
</reference>
<feature type="signal peptide" evidence="1">
    <location>
        <begin position="1"/>
        <end position="15"/>
    </location>
</feature>
<name>A0A164RI16_9AGAM</name>
<protein>
    <submittedName>
        <fullName evidence="2">Uncharacterized protein</fullName>
    </submittedName>
</protein>
<organism evidence="2 3">
    <name type="scientific">Sistotremastrum niveocremeum HHB9708</name>
    <dbReference type="NCBI Taxonomy" id="1314777"/>
    <lineage>
        <taxon>Eukaryota</taxon>
        <taxon>Fungi</taxon>
        <taxon>Dikarya</taxon>
        <taxon>Basidiomycota</taxon>
        <taxon>Agaricomycotina</taxon>
        <taxon>Agaricomycetes</taxon>
        <taxon>Sistotremastrales</taxon>
        <taxon>Sistotremastraceae</taxon>
        <taxon>Sertulicium</taxon>
        <taxon>Sertulicium niveocremeum</taxon>
    </lineage>
</organism>
<dbReference type="AlphaFoldDB" id="A0A164RI16"/>
<feature type="chain" id="PRO_5013198504" evidence="1">
    <location>
        <begin position="16"/>
        <end position="318"/>
    </location>
</feature>
<evidence type="ECO:0000313" key="3">
    <source>
        <dbReference type="Proteomes" id="UP000076722"/>
    </source>
</evidence>
<keyword evidence="3" id="KW-1185">Reference proteome</keyword>
<gene>
    <name evidence="2" type="ORF">SISNIDRAFT_488153</name>
</gene>
<dbReference type="Proteomes" id="UP000076722">
    <property type="component" value="Unassembled WGS sequence"/>
</dbReference>
<accession>A0A164RI16</accession>
<evidence type="ECO:0000313" key="2">
    <source>
        <dbReference type="EMBL" id="KZS90577.1"/>
    </source>
</evidence>
<proteinExistence type="predicted"/>
<evidence type="ECO:0000256" key="1">
    <source>
        <dbReference type="SAM" id="SignalP"/>
    </source>
</evidence>